<proteinExistence type="predicted"/>
<sequence>MQDPDCGYPGFELSCNNSSPVLRISDINFTVKNIEYENCHVRLQLPEVLSNQTDYDYCPLTITNLTLDPNRFMVDKEKTARLLLFSNCLNKVSSDLERYRIRSCEKSEYVMAANDGNLSDLMVGCGSGKVVEMLAELDGGDGRSVVVDGGNYTEVVKKGFELRWQAADCGVCESSGGRCGFNKTAFQFRCFCPDRPRMVSCKTEKPRKTNRKLIVIAVVAASVLVFVLATTIFFIRRSYKRKASAYFSSKDKSRELEDASVYFGVPVFSYAELQDATQHFDSSKELGDGGFGTVYYGKLRDGREVAVKRLYEHNHKRLISSMLAFDISRSRDEINLANMAINRIQRCTLDELIDPFLGSDPETEKMTTSVAELAFRCLQFDLEMRPTMNEVLEVLKGIQVEGSGDAAELTVLKSEIPPPSPENDGVGLLKGMITASPISVTAKWHSTSSGLTTPNTNVYN</sequence>
<gene>
    <name evidence="1" type="ORF">L1987_11004</name>
</gene>
<evidence type="ECO:0000313" key="1">
    <source>
        <dbReference type="EMBL" id="KAI3817215.1"/>
    </source>
</evidence>
<evidence type="ECO:0000313" key="2">
    <source>
        <dbReference type="Proteomes" id="UP001056120"/>
    </source>
</evidence>
<dbReference type="EMBL" id="CM042021">
    <property type="protein sequence ID" value="KAI3817215.1"/>
    <property type="molecule type" value="Genomic_DNA"/>
</dbReference>
<protein>
    <submittedName>
        <fullName evidence="1">Uncharacterized protein</fullName>
    </submittedName>
</protein>
<dbReference type="Proteomes" id="UP001056120">
    <property type="component" value="Linkage Group LG04"/>
</dbReference>
<reference evidence="2" key="1">
    <citation type="journal article" date="2022" name="Mol. Ecol. Resour.">
        <title>The genomes of chicory, endive, great burdock and yacon provide insights into Asteraceae palaeo-polyploidization history and plant inulin production.</title>
        <authorList>
            <person name="Fan W."/>
            <person name="Wang S."/>
            <person name="Wang H."/>
            <person name="Wang A."/>
            <person name="Jiang F."/>
            <person name="Liu H."/>
            <person name="Zhao H."/>
            <person name="Xu D."/>
            <person name="Zhang Y."/>
        </authorList>
    </citation>
    <scope>NUCLEOTIDE SEQUENCE [LARGE SCALE GENOMIC DNA]</scope>
    <source>
        <strain evidence="2">cv. Yunnan</strain>
    </source>
</reference>
<accession>A0ACB9JAB4</accession>
<organism evidence="1 2">
    <name type="scientific">Smallanthus sonchifolius</name>
    <dbReference type="NCBI Taxonomy" id="185202"/>
    <lineage>
        <taxon>Eukaryota</taxon>
        <taxon>Viridiplantae</taxon>
        <taxon>Streptophyta</taxon>
        <taxon>Embryophyta</taxon>
        <taxon>Tracheophyta</taxon>
        <taxon>Spermatophyta</taxon>
        <taxon>Magnoliopsida</taxon>
        <taxon>eudicotyledons</taxon>
        <taxon>Gunneridae</taxon>
        <taxon>Pentapetalae</taxon>
        <taxon>asterids</taxon>
        <taxon>campanulids</taxon>
        <taxon>Asterales</taxon>
        <taxon>Asteraceae</taxon>
        <taxon>Asteroideae</taxon>
        <taxon>Heliantheae alliance</taxon>
        <taxon>Millerieae</taxon>
        <taxon>Smallanthus</taxon>
    </lineage>
</organism>
<reference evidence="1 2" key="2">
    <citation type="journal article" date="2022" name="Mol. Ecol. Resour.">
        <title>The genomes of chicory, endive, great burdock and yacon provide insights into Asteraceae paleo-polyploidization history and plant inulin production.</title>
        <authorList>
            <person name="Fan W."/>
            <person name="Wang S."/>
            <person name="Wang H."/>
            <person name="Wang A."/>
            <person name="Jiang F."/>
            <person name="Liu H."/>
            <person name="Zhao H."/>
            <person name="Xu D."/>
            <person name="Zhang Y."/>
        </authorList>
    </citation>
    <scope>NUCLEOTIDE SEQUENCE [LARGE SCALE GENOMIC DNA]</scope>
    <source>
        <strain evidence="2">cv. Yunnan</strain>
        <tissue evidence="1">Leaves</tissue>
    </source>
</reference>
<keyword evidence="2" id="KW-1185">Reference proteome</keyword>
<comment type="caution">
    <text evidence="1">The sequence shown here is derived from an EMBL/GenBank/DDBJ whole genome shotgun (WGS) entry which is preliminary data.</text>
</comment>
<name>A0ACB9JAB4_9ASTR</name>